<dbReference type="RefSeq" id="WP_186964366.1">
    <property type="nucleotide sequence ID" value="NZ_JACOPR010000013.1"/>
</dbReference>
<keyword evidence="3" id="KW-1185">Reference proteome</keyword>
<dbReference type="EMBL" id="JACOPR010000013">
    <property type="protein sequence ID" value="MBC5731993.1"/>
    <property type="molecule type" value="Genomic_DNA"/>
</dbReference>
<dbReference type="Proteomes" id="UP000660021">
    <property type="component" value="Unassembled WGS sequence"/>
</dbReference>
<evidence type="ECO:0000313" key="3">
    <source>
        <dbReference type="Proteomes" id="UP000660021"/>
    </source>
</evidence>
<keyword evidence="1" id="KW-1133">Transmembrane helix</keyword>
<name>A0ABR7HWW1_9FIRM</name>
<sequence>MKKRYAFYGFRDEDYRAAETWLEGWKARGWELERVLAGCIAVFVPLSCPEMRYTVDLVPARRREESQEGWVERQAEYRQLCADAGWEQVGESGAQRIYKSIRGQNPVPLQTDPELEQARFQRQVVRPAVESTASVLVTVVLSTVLFFYAERRAVYWFELLLHPGELLALGMIGLGLLWQLYKLFHVCRYGWKLRRAQGEVLPRPSLRGARVRAWGDALWLPVLAAALLSTLWTGNLRTETPLDPAQLAEEGRPVVTAADLGGITRTDDIMWQEGSGLLSTVSFVQSRGLGGILYVERYDAATSALAGQVFRELEQKADQDETKAILCGRGEGTAIPVEVSGAEESVLYQYERGEYLILRRGKTVVRLMADLDFTDPALLATIVSQTKLGA</sequence>
<evidence type="ECO:0000313" key="2">
    <source>
        <dbReference type="EMBL" id="MBC5731993.1"/>
    </source>
</evidence>
<organism evidence="2 3">
    <name type="scientific">Pseudoflavonifractor hominis</name>
    <dbReference type="NCBI Taxonomy" id="2763059"/>
    <lineage>
        <taxon>Bacteria</taxon>
        <taxon>Bacillati</taxon>
        <taxon>Bacillota</taxon>
        <taxon>Clostridia</taxon>
        <taxon>Eubacteriales</taxon>
        <taxon>Oscillospiraceae</taxon>
        <taxon>Pseudoflavonifractor</taxon>
    </lineage>
</organism>
<dbReference type="Pfam" id="PF11193">
    <property type="entry name" value="DUF2812"/>
    <property type="match status" value="1"/>
</dbReference>
<proteinExistence type="predicted"/>
<dbReference type="InterPro" id="IPR021359">
    <property type="entry name" value="DUF2812"/>
</dbReference>
<comment type="caution">
    <text evidence="2">The sequence shown here is derived from an EMBL/GenBank/DDBJ whole genome shotgun (WGS) entry which is preliminary data.</text>
</comment>
<feature type="transmembrane region" description="Helical" evidence="1">
    <location>
        <begin position="155"/>
        <end position="178"/>
    </location>
</feature>
<evidence type="ECO:0000256" key="1">
    <source>
        <dbReference type="SAM" id="Phobius"/>
    </source>
</evidence>
<reference evidence="2 3" key="1">
    <citation type="submission" date="2020-08" db="EMBL/GenBank/DDBJ databases">
        <title>Genome public.</title>
        <authorList>
            <person name="Liu C."/>
            <person name="Sun Q."/>
        </authorList>
    </citation>
    <scope>NUCLEOTIDE SEQUENCE [LARGE SCALE GENOMIC DNA]</scope>
    <source>
        <strain evidence="2 3">New-38</strain>
    </source>
</reference>
<keyword evidence="1" id="KW-0472">Membrane</keyword>
<feature type="transmembrane region" description="Helical" evidence="1">
    <location>
        <begin position="128"/>
        <end position="149"/>
    </location>
</feature>
<gene>
    <name evidence="2" type="ORF">H8S34_14315</name>
</gene>
<accession>A0ABR7HWW1</accession>
<protein>
    <submittedName>
        <fullName evidence="2">DUF2812 domain-containing protein</fullName>
    </submittedName>
</protein>
<keyword evidence="1" id="KW-0812">Transmembrane</keyword>